<dbReference type="Pfam" id="PF00078">
    <property type="entry name" value="RVT_1"/>
    <property type="match status" value="1"/>
</dbReference>
<dbReference type="GO" id="GO:0016779">
    <property type="term" value="F:nucleotidyltransferase activity"/>
    <property type="evidence" value="ECO:0007669"/>
    <property type="project" value="UniProtKB-KW"/>
</dbReference>
<dbReference type="InterPro" id="IPR012337">
    <property type="entry name" value="RNaseH-like_sf"/>
</dbReference>
<dbReference type="Gene3D" id="3.10.20.370">
    <property type="match status" value="1"/>
</dbReference>
<dbReference type="Gene3D" id="3.30.420.10">
    <property type="entry name" value="Ribonuclease H-like superfamily/Ribonuclease H"/>
    <property type="match status" value="2"/>
</dbReference>
<dbReference type="Proteomes" id="UP000269221">
    <property type="component" value="Unassembled WGS sequence"/>
</dbReference>
<dbReference type="PROSITE" id="PS50994">
    <property type="entry name" value="INTEGRASE"/>
    <property type="match status" value="1"/>
</dbReference>
<sequence length="1023" mass="117111">MDIPPFTVTLKNPDIPVRIRQYPISLEGRMGLKPEIDRLVSKGLLESCMSPFNTPILPVKKPDGTYRLVHDLREINKRTVARFPVVANPYTLLSNLGPNNCWYSVIDLKDAFWACPLAESSRNYFAFEWEDPETHRRQQLRWTVLPQGFTESPNLFGQALEQILQDYKTRPGVTLVQYVDDLLLAGEREDDVRKESIKLLNFLGLKGLKVSKAKLQFVEEEVKYLGHYLSKGEKRIDPERVKGILALPPPKNKRQIRQLLGLVGYCRQWIENYSSKVKFLYQKLSQEGLMKWTREDEESLKRIQQDLIQAPVLSLPDFKRPFYLFINTDNGTAYGVLTQDWAGKKKPVGYLSKLLDPVSKGWPTCLQAVVACALLTEEAHKITFNSELKVLSPHNIRGILQQKADKWITDSRLLKYEGILLDSPKLTLEVTGLQNPAQFLYGEPDEKELAHNCMTTIEEQTKIRPDLEEEELETGERLFVDGSSRVIEGKRVSGYAIIGGPELEVIESGPLNKTWSAQACELYAVLRALERLKDKEGTIYTDSKYAFGVVHTFGKIWEERGLMNSQGKDLIHQELIKRVLIALRKPKKIAVVHLRGHQRGIDFRSRGNNAADQEAKKAALMIIRQKEKGGPGTESLDEEKAEYRFTKTEEQKLSQMGICKDQDGKWKLSDGREVLPKAIALEILHRIHEKTHWGTQAIVDQFGIKYMCIGIHNLAKQIVAGCTTCLQVNKASFRKQPLGRRPLAQRPFANIQVDFTELPKVGRVKYLLVIIDHLTHYVEAFPTTRATTQAVVKVLLENIIPRYGAPETIDSDRSPHFVSKILNETMESLGIKWEHHTPWHPQSSGRVERMNGEIKKQLTKLMIETKLSWTKCLPLALLNIRTQPRTDIGLSPFEMLYEMPYHVEKPLTHPSVRDQDINQYITALMTYREEMWKKGLIVQRPPLNIALHQIKPGDWVLIKTWKDTTLAPRWEGPYLVLLTTETAIRTAEKGWTHASRIKGPVREPTTEWKVVSSPGNLKLRLKR</sequence>
<evidence type="ECO:0000256" key="2">
    <source>
        <dbReference type="ARBA" id="ARBA00012180"/>
    </source>
</evidence>
<evidence type="ECO:0000256" key="7">
    <source>
        <dbReference type="ARBA" id="ARBA00022801"/>
    </source>
</evidence>
<dbReference type="EMBL" id="QRBI01000220">
    <property type="protein sequence ID" value="RMB92666.1"/>
    <property type="molecule type" value="Genomic_DNA"/>
</dbReference>
<dbReference type="PANTHER" id="PTHR33064:SF38">
    <property type="entry name" value="LRRGT00076-LIKE"/>
    <property type="match status" value="1"/>
</dbReference>
<dbReference type="Gene3D" id="3.30.70.270">
    <property type="match status" value="2"/>
</dbReference>
<dbReference type="CDD" id="cd09273">
    <property type="entry name" value="RNase_HI_RT_Bel"/>
    <property type="match status" value="1"/>
</dbReference>
<dbReference type="GO" id="GO:0004523">
    <property type="term" value="F:RNA-DNA hybrid ribonuclease activity"/>
    <property type="evidence" value="ECO:0007669"/>
    <property type="project" value="UniProtKB-EC"/>
</dbReference>
<protein>
    <recommendedName>
        <fullName evidence="2">ribonuclease H</fullName>
        <ecNumber evidence="2">3.1.26.4</ecNumber>
    </recommendedName>
</protein>
<proteinExistence type="inferred from homology"/>
<dbReference type="InterPro" id="IPR041577">
    <property type="entry name" value="RT_RNaseH_2"/>
</dbReference>
<gene>
    <name evidence="11" type="ORF">DUI87_30975</name>
</gene>
<dbReference type="Pfam" id="PF00665">
    <property type="entry name" value="rve"/>
    <property type="match status" value="1"/>
</dbReference>
<dbReference type="InterPro" id="IPR043128">
    <property type="entry name" value="Rev_trsase/Diguanyl_cyclase"/>
</dbReference>
<keyword evidence="4" id="KW-0548">Nucleotidyltransferase</keyword>
<evidence type="ECO:0000313" key="12">
    <source>
        <dbReference type="Proteomes" id="UP000269221"/>
    </source>
</evidence>
<dbReference type="InterPro" id="IPR043502">
    <property type="entry name" value="DNA/RNA_pol_sf"/>
</dbReference>
<dbReference type="STRING" id="333673.A0A3M0JD71"/>
<dbReference type="GO" id="GO:0015074">
    <property type="term" value="P:DNA integration"/>
    <property type="evidence" value="ECO:0007669"/>
    <property type="project" value="InterPro"/>
</dbReference>
<evidence type="ECO:0000313" key="11">
    <source>
        <dbReference type="EMBL" id="RMB92666.1"/>
    </source>
</evidence>
<dbReference type="InterPro" id="IPR051320">
    <property type="entry name" value="Viral_Replic_Matur_Polypro"/>
</dbReference>
<feature type="domain" description="RNase H type-1" evidence="9">
    <location>
        <begin position="472"/>
        <end position="620"/>
    </location>
</feature>
<dbReference type="OrthoDB" id="9906983at2759"/>
<dbReference type="Gene3D" id="3.10.10.10">
    <property type="entry name" value="HIV Type 1 Reverse Transcriptase, subunit A, domain 1"/>
    <property type="match status" value="1"/>
</dbReference>
<evidence type="ECO:0000259" key="8">
    <source>
        <dbReference type="PROSITE" id="PS50878"/>
    </source>
</evidence>
<feature type="domain" description="Reverse transcriptase" evidence="8">
    <location>
        <begin position="40"/>
        <end position="229"/>
    </location>
</feature>
<dbReference type="PROSITE" id="PS50879">
    <property type="entry name" value="RNASE_H_1"/>
    <property type="match status" value="1"/>
</dbReference>
<evidence type="ECO:0000256" key="4">
    <source>
        <dbReference type="ARBA" id="ARBA00022695"/>
    </source>
</evidence>
<comment type="caution">
    <text evidence="11">The sequence shown here is derived from an EMBL/GenBank/DDBJ whole genome shotgun (WGS) entry which is preliminary data.</text>
</comment>
<dbReference type="EC" id="3.1.26.4" evidence="2"/>
<evidence type="ECO:0000256" key="5">
    <source>
        <dbReference type="ARBA" id="ARBA00022722"/>
    </source>
</evidence>
<evidence type="ECO:0000256" key="3">
    <source>
        <dbReference type="ARBA" id="ARBA00022679"/>
    </source>
</evidence>
<dbReference type="InterPro" id="IPR002156">
    <property type="entry name" value="RNaseH_domain"/>
</dbReference>
<dbReference type="InterPro" id="IPR036397">
    <property type="entry name" value="RNaseH_sf"/>
</dbReference>
<keyword evidence="6" id="KW-0255">Endonuclease</keyword>
<dbReference type="SUPFAM" id="SSF53098">
    <property type="entry name" value="Ribonuclease H-like"/>
    <property type="match status" value="2"/>
</dbReference>
<dbReference type="PROSITE" id="PS50878">
    <property type="entry name" value="RT_POL"/>
    <property type="match status" value="1"/>
</dbReference>
<keyword evidence="7" id="KW-0378">Hydrolase</keyword>
<evidence type="ECO:0000259" key="10">
    <source>
        <dbReference type="PROSITE" id="PS50994"/>
    </source>
</evidence>
<evidence type="ECO:0000259" key="9">
    <source>
        <dbReference type="PROSITE" id="PS50879"/>
    </source>
</evidence>
<dbReference type="Gene3D" id="1.10.340.70">
    <property type="match status" value="1"/>
</dbReference>
<dbReference type="SUPFAM" id="SSF56672">
    <property type="entry name" value="DNA/RNA polymerases"/>
    <property type="match status" value="1"/>
</dbReference>
<accession>A0A3M0JD71</accession>
<dbReference type="Pfam" id="PF00075">
    <property type="entry name" value="RNase_H"/>
    <property type="match status" value="1"/>
</dbReference>
<organism evidence="11 12">
    <name type="scientific">Hirundo rustica rustica</name>
    <dbReference type="NCBI Taxonomy" id="333673"/>
    <lineage>
        <taxon>Eukaryota</taxon>
        <taxon>Metazoa</taxon>
        <taxon>Chordata</taxon>
        <taxon>Craniata</taxon>
        <taxon>Vertebrata</taxon>
        <taxon>Euteleostomi</taxon>
        <taxon>Archelosauria</taxon>
        <taxon>Archosauria</taxon>
        <taxon>Dinosauria</taxon>
        <taxon>Saurischia</taxon>
        <taxon>Theropoda</taxon>
        <taxon>Coelurosauria</taxon>
        <taxon>Aves</taxon>
        <taxon>Neognathae</taxon>
        <taxon>Neoaves</taxon>
        <taxon>Telluraves</taxon>
        <taxon>Australaves</taxon>
        <taxon>Passeriformes</taxon>
        <taxon>Sylvioidea</taxon>
        <taxon>Hirundinidae</taxon>
        <taxon>Hirundo</taxon>
    </lineage>
</organism>
<keyword evidence="12" id="KW-1185">Reference proteome</keyword>
<keyword evidence="3" id="KW-0808">Transferase</keyword>
<dbReference type="Pfam" id="PF17919">
    <property type="entry name" value="RT_RNaseH_2"/>
    <property type="match status" value="1"/>
</dbReference>
<dbReference type="InterPro" id="IPR000477">
    <property type="entry name" value="RT_dom"/>
</dbReference>
<dbReference type="AlphaFoldDB" id="A0A3M0JD71"/>
<dbReference type="GO" id="GO:0003676">
    <property type="term" value="F:nucleic acid binding"/>
    <property type="evidence" value="ECO:0007669"/>
    <property type="project" value="InterPro"/>
</dbReference>
<dbReference type="Gene3D" id="2.30.30.850">
    <property type="match status" value="1"/>
</dbReference>
<dbReference type="Pfam" id="PF18697">
    <property type="entry name" value="MLVIN_C"/>
    <property type="match status" value="1"/>
</dbReference>
<feature type="domain" description="Integrase catalytic" evidence="10">
    <location>
        <begin position="743"/>
        <end position="900"/>
    </location>
</feature>
<name>A0A3M0JD71_HIRRU</name>
<dbReference type="InterPro" id="IPR001584">
    <property type="entry name" value="Integrase_cat-core"/>
</dbReference>
<keyword evidence="5" id="KW-0540">Nuclease</keyword>
<evidence type="ECO:0000256" key="1">
    <source>
        <dbReference type="ARBA" id="ARBA00010879"/>
    </source>
</evidence>
<reference evidence="11 12" key="1">
    <citation type="submission" date="2018-07" db="EMBL/GenBank/DDBJ databases">
        <title>A high quality draft genome assembly of the barn swallow (H. rustica rustica).</title>
        <authorList>
            <person name="Formenti G."/>
            <person name="Chiara M."/>
            <person name="Poveda L."/>
            <person name="Francoijs K.-J."/>
            <person name="Bonisoli-Alquati A."/>
            <person name="Canova L."/>
            <person name="Gianfranceschi L."/>
            <person name="Horner D.S."/>
            <person name="Saino N."/>
        </authorList>
    </citation>
    <scope>NUCLEOTIDE SEQUENCE [LARGE SCALE GENOMIC DNA]</scope>
    <source>
        <strain evidence="11">Chelidonia</strain>
        <tissue evidence="11">Blood</tissue>
    </source>
</reference>
<dbReference type="PANTHER" id="PTHR33064">
    <property type="entry name" value="POL PROTEIN"/>
    <property type="match status" value="1"/>
</dbReference>
<dbReference type="InterPro" id="IPR040643">
    <property type="entry name" value="MLVIN_C"/>
</dbReference>
<comment type="similarity">
    <text evidence="1">Belongs to the beta type-B retroviral polymerase family. HERV class-II K(HML-2) pol subfamily.</text>
</comment>
<evidence type="ECO:0000256" key="6">
    <source>
        <dbReference type="ARBA" id="ARBA00022759"/>
    </source>
</evidence>